<proteinExistence type="predicted"/>
<dbReference type="InterPro" id="IPR013083">
    <property type="entry name" value="Znf_RING/FYVE/PHD"/>
</dbReference>
<feature type="region of interest" description="Disordered" evidence="6">
    <location>
        <begin position="516"/>
        <end position="574"/>
    </location>
</feature>
<evidence type="ECO:0000256" key="4">
    <source>
        <dbReference type="ARBA" id="ARBA00022833"/>
    </source>
</evidence>
<keyword evidence="9" id="KW-1185">Reference proteome</keyword>
<gene>
    <name evidence="8" type="ORF">M9Y10_040905</name>
</gene>
<reference evidence="8 9" key="1">
    <citation type="submission" date="2024-04" db="EMBL/GenBank/DDBJ databases">
        <title>Tritrichomonas musculus Genome.</title>
        <authorList>
            <person name="Alves-Ferreira E."/>
            <person name="Grigg M."/>
            <person name="Lorenzi H."/>
            <person name="Galac M."/>
        </authorList>
    </citation>
    <scope>NUCLEOTIDE SEQUENCE [LARGE SCALE GENOMIC DNA]</scope>
    <source>
        <strain evidence="8 9">EAF2021</strain>
    </source>
</reference>
<dbReference type="Proteomes" id="UP001470230">
    <property type="component" value="Unassembled WGS sequence"/>
</dbReference>
<dbReference type="PROSITE" id="PS00518">
    <property type="entry name" value="ZF_RING_1"/>
    <property type="match status" value="1"/>
</dbReference>
<accession>A0ABR2K2Y0</accession>
<dbReference type="Gene3D" id="2.160.20.10">
    <property type="entry name" value="Single-stranded right-handed beta-helix, Pectin lyase-like"/>
    <property type="match status" value="2"/>
</dbReference>
<evidence type="ECO:0000256" key="3">
    <source>
        <dbReference type="ARBA" id="ARBA00022771"/>
    </source>
</evidence>
<evidence type="ECO:0000256" key="1">
    <source>
        <dbReference type="ARBA" id="ARBA00022723"/>
    </source>
</evidence>
<feature type="compositionally biased region" description="Low complexity" evidence="6">
    <location>
        <begin position="538"/>
        <end position="547"/>
    </location>
</feature>
<feature type="domain" description="RING-type" evidence="7">
    <location>
        <begin position="722"/>
        <end position="760"/>
    </location>
</feature>
<feature type="compositionally biased region" description="Basic and acidic residues" evidence="6">
    <location>
        <begin position="516"/>
        <end position="527"/>
    </location>
</feature>
<dbReference type="InterPro" id="IPR017907">
    <property type="entry name" value="Znf_RING_CS"/>
</dbReference>
<dbReference type="Pfam" id="PF13920">
    <property type="entry name" value="zf-C3HC4_3"/>
    <property type="match status" value="1"/>
</dbReference>
<dbReference type="InterPro" id="IPR011050">
    <property type="entry name" value="Pectin_lyase_fold/virulence"/>
</dbReference>
<evidence type="ECO:0000256" key="6">
    <source>
        <dbReference type="SAM" id="MobiDB-lite"/>
    </source>
</evidence>
<dbReference type="SMART" id="SM00710">
    <property type="entry name" value="PbH1"/>
    <property type="match status" value="8"/>
</dbReference>
<name>A0ABR2K2Y0_9EUKA</name>
<dbReference type="EMBL" id="JAPFFF010000007">
    <property type="protein sequence ID" value="KAK8885457.1"/>
    <property type="molecule type" value="Genomic_DNA"/>
</dbReference>
<dbReference type="InterPro" id="IPR051550">
    <property type="entry name" value="SCF-Subunits/Alg-Epimerases"/>
</dbReference>
<sequence length="773" mass="86385">MEDTFQPEKRLSLPLTDLVNVLSNSSQYSDALIYFEKNETSIEMEKTESKIEKDKSEDTKNDEENSSAEQKALPNSETENHEIQNDINSTFIQNINDKLLDKTNNQSVIDLTDKDLEITSPLNLTFDSSTIVKCRRIKIKNAKVILSNLNLVGSIFIESSQLKLDKCRIHDPPPYNENPTYDYLVNCNKNSQFIAENSEFYNSENFGLCADDGSLIRLNKCRIMNIRLFGVAITSFSTLYAFNTDFINISFENVYLDNQCSATCKDCNFDNSNKRAFNGCNKSSITIERCIIRNCKQGAIYACHCDKVLVFGTTISDLDYSAIYLDNTTAAIKRTIIERCNGNGINVAHNSKTLICQCTFKNTTYPAIAVCEKSFSLVQRCEINDSLMSGLIVRTRSQATIENCLITGSKTFGVCVSDSKGIIIRKTLLCRSEEAGVCVYNHSHVVVKDSYIIGPSKIGFNVFCGGVVSAVNTTIVGMIESCCWVHHAGSGSFLKTTVDFRMLKKHDDIFASIREIESQDKSDEEKSSANTEKDDDSSQSSIKSLISHGIDKNTQAGNERVGADTNLPNNDKQSISAFPAQIGDEIEKELKLSSNENDSMHSIDKLIKIETLRPVVFQRDLGKKFPLIIAKNSDADLPKYGLHATPPKCKLCGKDATDCYFCVCAHCVYCMNCWNSLGDKKPKTCELCSMTIESVVKPIECSASTDFETESQNDGKEAKRICAICYEYEVDSIIVPCGHTICHKCAEKWFETSSECPFCRENGSRSRRFVSYE</sequence>
<dbReference type="PROSITE" id="PS50089">
    <property type="entry name" value="ZF_RING_2"/>
    <property type="match status" value="1"/>
</dbReference>
<evidence type="ECO:0000313" key="8">
    <source>
        <dbReference type="EMBL" id="KAK8885457.1"/>
    </source>
</evidence>
<dbReference type="PANTHER" id="PTHR22990">
    <property type="entry name" value="F-BOX ONLY PROTEIN"/>
    <property type="match status" value="1"/>
</dbReference>
<evidence type="ECO:0000313" key="9">
    <source>
        <dbReference type="Proteomes" id="UP001470230"/>
    </source>
</evidence>
<dbReference type="InterPro" id="IPR006626">
    <property type="entry name" value="PbH1"/>
</dbReference>
<dbReference type="InterPro" id="IPR012334">
    <property type="entry name" value="Pectin_lyas_fold"/>
</dbReference>
<comment type="caution">
    <text evidence="8">The sequence shown here is derived from an EMBL/GenBank/DDBJ whole genome shotgun (WGS) entry which is preliminary data.</text>
</comment>
<keyword evidence="3 5" id="KW-0863">Zinc-finger</keyword>
<feature type="compositionally biased region" description="Basic and acidic residues" evidence="6">
    <location>
        <begin position="43"/>
        <end position="63"/>
    </location>
</feature>
<evidence type="ECO:0000259" key="7">
    <source>
        <dbReference type="PROSITE" id="PS50089"/>
    </source>
</evidence>
<dbReference type="SUPFAM" id="SSF51126">
    <property type="entry name" value="Pectin lyase-like"/>
    <property type="match status" value="2"/>
</dbReference>
<organism evidence="8 9">
    <name type="scientific">Tritrichomonas musculus</name>
    <dbReference type="NCBI Taxonomy" id="1915356"/>
    <lineage>
        <taxon>Eukaryota</taxon>
        <taxon>Metamonada</taxon>
        <taxon>Parabasalia</taxon>
        <taxon>Tritrichomonadida</taxon>
        <taxon>Tritrichomonadidae</taxon>
        <taxon>Tritrichomonas</taxon>
    </lineage>
</organism>
<keyword evidence="2" id="KW-0677">Repeat</keyword>
<feature type="region of interest" description="Disordered" evidence="6">
    <location>
        <begin position="43"/>
        <end position="80"/>
    </location>
</feature>
<feature type="compositionally biased region" description="Polar residues" evidence="6">
    <location>
        <begin position="67"/>
        <end position="77"/>
    </location>
</feature>
<dbReference type="Gene3D" id="3.30.40.10">
    <property type="entry name" value="Zinc/RING finger domain, C3HC4 (zinc finger)"/>
    <property type="match status" value="1"/>
</dbReference>
<evidence type="ECO:0000256" key="2">
    <source>
        <dbReference type="ARBA" id="ARBA00022737"/>
    </source>
</evidence>
<dbReference type="InterPro" id="IPR039448">
    <property type="entry name" value="Beta_helix"/>
</dbReference>
<protein>
    <recommendedName>
        <fullName evidence="7">RING-type domain-containing protein</fullName>
    </recommendedName>
</protein>
<dbReference type="InterPro" id="IPR001841">
    <property type="entry name" value="Znf_RING"/>
</dbReference>
<dbReference type="SMART" id="SM00184">
    <property type="entry name" value="RING"/>
    <property type="match status" value="1"/>
</dbReference>
<evidence type="ECO:0000256" key="5">
    <source>
        <dbReference type="PROSITE-ProRule" id="PRU00175"/>
    </source>
</evidence>
<keyword evidence="1" id="KW-0479">Metal-binding</keyword>
<keyword evidence="4" id="KW-0862">Zinc</keyword>
<dbReference type="Pfam" id="PF13229">
    <property type="entry name" value="Beta_helix"/>
    <property type="match status" value="1"/>
</dbReference>
<dbReference type="PANTHER" id="PTHR22990:SF15">
    <property type="entry name" value="F-BOX ONLY PROTEIN 10"/>
    <property type="match status" value="1"/>
</dbReference>
<dbReference type="SUPFAM" id="SSF57850">
    <property type="entry name" value="RING/U-box"/>
    <property type="match status" value="1"/>
</dbReference>